<gene>
    <name evidence="2" type="primary">TTC28</name>
    <name evidence="2" type="ORF">AWC38_SpisGene5486</name>
</gene>
<dbReference type="OrthoDB" id="1872379at2759"/>
<evidence type="ECO:0000313" key="3">
    <source>
        <dbReference type="Proteomes" id="UP000225706"/>
    </source>
</evidence>
<sequence length="210" mass="23295">MPSWAVVPCTTVEGGKFLSDTTIVNRANRDPHRSQSLTTFKHIQESHQDYHSQTYTLTVGNPEVGEVVYNERRRRITTLTCARKEVEMIGRLLGVTPLVEDHATKQSVLLAKYSARLVNTAVHGNAKRGEIAFSPSTLTSFPPQEQDFVLTMSDILKVQLSANLVVLSCYHSARRQIRTEGVVGIAREFLGPSTCSVLAPRWALDDSATE</sequence>
<evidence type="ECO:0000259" key="1">
    <source>
        <dbReference type="Pfam" id="PF12770"/>
    </source>
</evidence>
<feature type="domain" description="CHAT" evidence="1">
    <location>
        <begin position="36"/>
        <end position="210"/>
    </location>
</feature>
<dbReference type="Proteomes" id="UP000225706">
    <property type="component" value="Unassembled WGS sequence"/>
</dbReference>
<dbReference type="AlphaFoldDB" id="A0A2B4SIP1"/>
<dbReference type="EMBL" id="LSMT01000061">
    <property type="protein sequence ID" value="PFX29751.1"/>
    <property type="molecule type" value="Genomic_DNA"/>
</dbReference>
<protein>
    <submittedName>
        <fullName evidence="2">Tetratricopeptide repeat protein 28</fullName>
    </submittedName>
</protein>
<dbReference type="STRING" id="50429.A0A2B4SIP1"/>
<dbReference type="InterPro" id="IPR024983">
    <property type="entry name" value="CHAT_dom"/>
</dbReference>
<name>A0A2B4SIP1_STYPI</name>
<organism evidence="2 3">
    <name type="scientific">Stylophora pistillata</name>
    <name type="common">Smooth cauliflower coral</name>
    <dbReference type="NCBI Taxonomy" id="50429"/>
    <lineage>
        <taxon>Eukaryota</taxon>
        <taxon>Metazoa</taxon>
        <taxon>Cnidaria</taxon>
        <taxon>Anthozoa</taxon>
        <taxon>Hexacorallia</taxon>
        <taxon>Scleractinia</taxon>
        <taxon>Astrocoeniina</taxon>
        <taxon>Pocilloporidae</taxon>
        <taxon>Stylophora</taxon>
    </lineage>
</organism>
<reference evidence="3" key="1">
    <citation type="journal article" date="2017" name="bioRxiv">
        <title>Comparative analysis of the genomes of Stylophora pistillata and Acropora digitifera provides evidence for extensive differences between species of corals.</title>
        <authorList>
            <person name="Voolstra C.R."/>
            <person name="Li Y."/>
            <person name="Liew Y.J."/>
            <person name="Baumgarten S."/>
            <person name="Zoccola D."/>
            <person name="Flot J.-F."/>
            <person name="Tambutte S."/>
            <person name="Allemand D."/>
            <person name="Aranda M."/>
        </authorList>
    </citation>
    <scope>NUCLEOTIDE SEQUENCE [LARGE SCALE GENOMIC DNA]</scope>
</reference>
<dbReference type="Pfam" id="PF12770">
    <property type="entry name" value="CHAT"/>
    <property type="match status" value="1"/>
</dbReference>
<comment type="caution">
    <text evidence="2">The sequence shown here is derived from an EMBL/GenBank/DDBJ whole genome shotgun (WGS) entry which is preliminary data.</text>
</comment>
<accession>A0A2B4SIP1</accession>
<keyword evidence="3" id="KW-1185">Reference proteome</keyword>
<proteinExistence type="predicted"/>
<evidence type="ECO:0000313" key="2">
    <source>
        <dbReference type="EMBL" id="PFX29751.1"/>
    </source>
</evidence>